<dbReference type="InterPro" id="IPR001441">
    <property type="entry name" value="UPP_synth-like"/>
</dbReference>
<dbReference type="NCBIfam" id="TIGR00055">
    <property type="entry name" value="uppS"/>
    <property type="match status" value="1"/>
</dbReference>
<dbReference type="GO" id="GO:0045547">
    <property type="term" value="F:ditrans,polycis-polyprenyl diphosphate synthase [(2E,6E)-farnesyl diphosphate specific] activity"/>
    <property type="evidence" value="ECO:0007669"/>
    <property type="project" value="TreeGrafter"/>
</dbReference>
<accession>A0A6I9QL82</accession>
<evidence type="ECO:0000256" key="1">
    <source>
        <dbReference type="ARBA" id="ARBA00001946"/>
    </source>
</evidence>
<comment type="similarity">
    <text evidence="3">Belongs to the UPP synthase family.</text>
</comment>
<keyword evidence="4" id="KW-1185">Reference proteome</keyword>
<reference evidence="5" key="1">
    <citation type="submission" date="2025-08" db="UniProtKB">
        <authorList>
            <consortium name="RefSeq"/>
        </authorList>
    </citation>
    <scope>IDENTIFICATION</scope>
</reference>
<dbReference type="InterPro" id="IPR018520">
    <property type="entry name" value="UPP_synth-like_CS"/>
</dbReference>
<dbReference type="FunFam" id="3.40.1180.10:FF:000001">
    <property type="entry name" value="(2E,6E)-farnesyl-diphosphate-specific ditrans,polycis-undecaprenyl-diphosphate synthase"/>
    <property type="match status" value="1"/>
</dbReference>
<dbReference type="KEGG" id="egu:105036103"/>
<dbReference type="HAMAP" id="MF_01139">
    <property type="entry name" value="ISPT"/>
    <property type="match status" value="1"/>
</dbReference>
<dbReference type="Pfam" id="PF01255">
    <property type="entry name" value="Prenyltransf"/>
    <property type="match status" value="1"/>
</dbReference>
<dbReference type="Gene3D" id="3.40.1180.10">
    <property type="entry name" value="Decaprenyl diphosphate synthase-like"/>
    <property type="match status" value="1"/>
</dbReference>
<dbReference type="AlphaFoldDB" id="A0A6I9QL82"/>
<dbReference type="PROSITE" id="PS01066">
    <property type="entry name" value="UPP_SYNTHASE"/>
    <property type="match status" value="1"/>
</dbReference>
<dbReference type="EC" id="2.5.1.-" evidence="3"/>
<dbReference type="GO" id="GO:0016094">
    <property type="term" value="P:polyprenol biosynthetic process"/>
    <property type="evidence" value="ECO:0007669"/>
    <property type="project" value="TreeGrafter"/>
</dbReference>
<organism evidence="4 5">
    <name type="scientific">Elaeis guineensis var. tenera</name>
    <name type="common">Oil palm</name>
    <dbReference type="NCBI Taxonomy" id="51953"/>
    <lineage>
        <taxon>Eukaryota</taxon>
        <taxon>Viridiplantae</taxon>
        <taxon>Streptophyta</taxon>
        <taxon>Embryophyta</taxon>
        <taxon>Tracheophyta</taxon>
        <taxon>Spermatophyta</taxon>
        <taxon>Magnoliopsida</taxon>
        <taxon>Liliopsida</taxon>
        <taxon>Arecaceae</taxon>
        <taxon>Arecoideae</taxon>
        <taxon>Cocoseae</taxon>
        <taxon>Elaeidinae</taxon>
        <taxon>Elaeis</taxon>
    </lineage>
</organism>
<evidence type="ECO:0000313" key="5">
    <source>
        <dbReference type="RefSeq" id="XP_010910147.1"/>
    </source>
</evidence>
<dbReference type="InParanoid" id="A0A6I9QL82"/>
<dbReference type="PANTHER" id="PTHR10291">
    <property type="entry name" value="DEHYDRODOLICHYL DIPHOSPHATE SYNTHASE FAMILY MEMBER"/>
    <property type="match status" value="1"/>
</dbReference>
<dbReference type="InterPro" id="IPR036424">
    <property type="entry name" value="UPP_synth-like_sf"/>
</dbReference>
<gene>
    <name evidence="5" type="primary">LOC105036103</name>
</gene>
<dbReference type="GeneID" id="105036103"/>
<keyword evidence="2 3" id="KW-0808">Transferase</keyword>
<dbReference type="Proteomes" id="UP000504607">
    <property type="component" value="Unplaced"/>
</dbReference>
<dbReference type="PANTHER" id="PTHR10291:SF0">
    <property type="entry name" value="DEHYDRODOLICHYL DIPHOSPHATE SYNTHASE 2"/>
    <property type="match status" value="1"/>
</dbReference>
<proteinExistence type="inferred from homology"/>
<dbReference type="GO" id="GO:0005737">
    <property type="term" value="C:cytoplasm"/>
    <property type="evidence" value="ECO:0007669"/>
    <property type="project" value="UniProtKB-ARBA"/>
</dbReference>
<dbReference type="RefSeq" id="XP_010910147.1">
    <property type="nucleotide sequence ID" value="XM_010911845.3"/>
</dbReference>
<dbReference type="CDD" id="cd00475">
    <property type="entry name" value="Cis_IPPS"/>
    <property type="match status" value="1"/>
</dbReference>
<name>A0A6I9QL82_ELAGV</name>
<comment type="cofactor">
    <cofactor evidence="1">
        <name>Mg(2+)</name>
        <dbReference type="ChEBI" id="CHEBI:18420"/>
    </cofactor>
</comment>
<protein>
    <recommendedName>
        <fullName evidence="3">Alkyl transferase</fullName>
        <ecNumber evidence="3">2.5.1.-</ecNumber>
    </recommendedName>
</protein>
<evidence type="ECO:0000256" key="3">
    <source>
        <dbReference type="RuleBase" id="RU363018"/>
    </source>
</evidence>
<evidence type="ECO:0000256" key="2">
    <source>
        <dbReference type="ARBA" id="ARBA00022679"/>
    </source>
</evidence>
<evidence type="ECO:0000313" key="4">
    <source>
        <dbReference type="Proteomes" id="UP000504607"/>
    </source>
</evidence>
<sequence>MCTIDTICYQWQANPLHIPFCAINPTQSLSSSRHHSNFPLQVIEMAKIYNEREEKGEKESARNGGNGVEQLPSSLRWELLPKHVAVIMDGNSRWARMKGLPTWAGHEAGYRSLEEMVKLSCRWGIQVLTVYAFSFENWHRPKVEVDFLMMMIEGCLKENIECFLSEGIRLRIIGDSSSFPNSLQEVAKEAQEKTKTNSRLEFNIAISYSGRRDITQACQKIAWKVQHGLLDSADITESLIEQELETNYSTKFPCPDLLIRTSGEQRLSNFLLWQSAYTELFFTKTLWPDFGEPEYIEALCSFQQRERRFGQRIVSE</sequence>
<dbReference type="SUPFAM" id="SSF64005">
    <property type="entry name" value="Undecaprenyl diphosphate synthase"/>
    <property type="match status" value="1"/>
</dbReference>
<dbReference type="OrthoDB" id="4173905at2759"/>